<feature type="transmembrane region" description="Helical" evidence="2">
    <location>
        <begin position="153"/>
        <end position="175"/>
    </location>
</feature>
<dbReference type="PANTHER" id="PTHR43798">
    <property type="entry name" value="MONOACYLGLYCEROL LIPASE"/>
    <property type="match status" value="1"/>
</dbReference>
<keyword evidence="2" id="KW-0472">Membrane</keyword>
<dbReference type="AlphaFoldDB" id="R8BF36"/>
<feature type="domain" description="Serine aminopeptidase S33" evidence="3">
    <location>
        <begin position="97"/>
        <end position="215"/>
    </location>
</feature>
<dbReference type="PRINTS" id="PR00111">
    <property type="entry name" value="ABHYDROLASE"/>
</dbReference>
<feature type="region of interest" description="Disordered" evidence="1">
    <location>
        <begin position="239"/>
        <end position="275"/>
    </location>
</feature>
<dbReference type="RefSeq" id="XP_007917251.1">
    <property type="nucleotide sequence ID" value="XM_007919060.1"/>
</dbReference>
<evidence type="ECO:0000313" key="4">
    <source>
        <dbReference type="EMBL" id="EON97908.1"/>
    </source>
</evidence>
<proteinExistence type="predicted"/>
<dbReference type="InterPro" id="IPR050266">
    <property type="entry name" value="AB_hydrolase_sf"/>
</dbReference>
<dbReference type="EMBL" id="KB933247">
    <property type="protein sequence ID" value="EON97908.1"/>
    <property type="molecule type" value="Genomic_DNA"/>
</dbReference>
<evidence type="ECO:0000256" key="1">
    <source>
        <dbReference type="SAM" id="MobiDB-lite"/>
    </source>
</evidence>
<dbReference type="GO" id="GO:0016787">
    <property type="term" value="F:hydrolase activity"/>
    <property type="evidence" value="ECO:0007669"/>
    <property type="project" value="UniProtKB-KW"/>
</dbReference>
<dbReference type="SUPFAM" id="SSF53474">
    <property type="entry name" value="alpha/beta-Hydrolases"/>
    <property type="match status" value="1"/>
</dbReference>
<feature type="transmembrane region" description="Helical" evidence="2">
    <location>
        <begin position="15"/>
        <end position="34"/>
    </location>
</feature>
<keyword evidence="4" id="KW-0378">Hydrolase</keyword>
<evidence type="ECO:0000259" key="3">
    <source>
        <dbReference type="Pfam" id="PF12146"/>
    </source>
</evidence>
<feature type="transmembrane region" description="Helical" evidence="2">
    <location>
        <begin position="181"/>
        <end position="205"/>
    </location>
</feature>
<dbReference type="HOGENOM" id="CLU_020336_11_1_1"/>
<dbReference type="eggNOG" id="ENOG502S1BG">
    <property type="taxonomic scope" value="Eukaryota"/>
</dbReference>
<protein>
    <submittedName>
        <fullName evidence="4">Putative alpha beta hydrolase family protein</fullName>
    </submittedName>
</protein>
<organism evidence="4 5">
    <name type="scientific">Phaeoacremonium minimum (strain UCR-PA7)</name>
    <name type="common">Esca disease fungus</name>
    <name type="synonym">Togninia minima</name>
    <dbReference type="NCBI Taxonomy" id="1286976"/>
    <lineage>
        <taxon>Eukaryota</taxon>
        <taxon>Fungi</taxon>
        <taxon>Dikarya</taxon>
        <taxon>Ascomycota</taxon>
        <taxon>Pezizomycotina</taxon>
        <taxon>Sordariomycetes</taxon>
        <taxon>Sordariomycetidae</taxon>
        <taxon>Togniniales</taxon>
        <taxon>Togniniaceae</taxon>
        <taxon>Phaeoacremonium</taxon>
    </lineage>
</organism>
<dbReference type="KEGG" id="tmn:UCRPA7_6523"/>
<dbReference type="GeneID" id="19327188"/>
<dbReference type="Gene3D" id="3.40.50.1820">
    <property type="entry name" value="alpha/beta hydrolase"/>
    <property type="match status" value="1"/>
</dbReference>
<feature type="compositionally biased region" description="Polar residues" evidence="1">
    <location>
        <begin position="265"/>
        <end position="275"/>
    </location>
</feature>
<dbReference type="GO" id="GO:0016020">
    <property type="term" value="C:membrane"/>
    <property type="evidence" value="ECO:0007669"/>
    <property type="project" value="TreeGrafter"/>
</dbReference>
<keyword evidence="2" id="KW-1133">Transmembrane helix</keyword>
<dbReference type="InterPro" id="IPR022742">
    <property type="entry name" value="Hydrolase_4"/>
</dbReference>
<reference evidence="5" key="1">
    <citation type="journal article" date="2013" name="Genome Announc.">
        <title>Draft genome sequence of the ascomycete Phaeoacremonium aleophilum strain UCR-PA7, a causal agent of the esca disease complex in grapevines.</title>
        <authorList>
            <person name="Blanco-Ulate B."/>
            <person name="Rolshausen P."/>
            <person name="Cantu D."/>
        </authorList>
    </citation>
    <scope>NUCLEOTIDE SEQUENCE [LARGE SCALE GENOMIC DNA]</scope>
    <source>
        <strain evidence="5">UCR-PA7</strain>
    </source>
</reference>
<dbReference type="OrthoDB" id="408373at2759"/>
<dbReference type="Pfam" id="PF12146">
    <property type="entry name" value="Hydrolase_4"/>
    <property type="match status" value="1"/>
</dbReference>
<keyword evidence="2" id="KW-0812">Transmembrane</keyword>
<dbReference type="Proteomes" id="UP000014074">
    <property type="component" value="Unassembled WGS sequence"/>
</dbReference>
<name>R8BF36_PHAM7</name>
<keyword evidence="5" id="KW-1185">Reference proteome</keyword>
<sequence>MDYVFDSCTAQPGSTTTLIVTTTVVTTFSLLALLRHTLYPKKRSIIPNPLKTAIPRLSQSEIEKLEYAPDYFPGARDVQTPYGSIRVYEFGPEDGRKVLMIHGISTSCQTLTHIAHGLVAKGCRVMLFDLWGRGFSDGVGDLPHDARLYVSQALLVLASSPLAWTGAGGFHLLGYSLGGGIAVHLATAFPDMVASLVLLAPAGLIRAANFGRLSRFVFKTGVVPERVLAALTRRRLQRPIASSTKRRKPGSAGNSGASTPAGAKSASSVKPHSPTTPVEEFVDIAVEEAADPVGDEVPSELQRRVWRYVRWMVQYHDGFIPSFMSTVRYAPMMDQEAAWARLADRKAGTTCFIFGKSDEVVHPDDYEQDALPLVGGREHVSWNLIRGGHDFPMSHPDETLSLVYKFWGWQ</sequence>
<dbReference type="PANTHER" id="PTHR43798:SF33">
    <property type="entry name" value="HYDROLASE, PUTATIVE (AFU_ORTHOLOGUE AFUA_2G14860)-RELATED"/>
    <property type="match status" value="1"/>
</dbReference>
<accession>R8BF36</accession>
<dbReference type="InterPro" id="IPR029058">
    <property type="entry name" value="AB_hydrolase_fold"/>
</dbReference>
<gene>
    <name evidence="4" type="ORF">UCRPA7_6523</name>
</gene>
<evidence type="ECO:0000313" key="5">
    <source>
        <dbReference type="Proteomes" id="UP000014074"/>
    </source>
</evidence>
<dbReference type="InterPro" id="IPR000073">
    <property type="entry name" value="AB_hydrolase_1"/>
</dbReference>
<evidence type="ECO:0000256" key="2">
    <source>
        <dbReference type="SAM" id="Phobius"/>
    </source>
</evidence>